<proteinExistence type="predicted"/>
<keyword evidence="7" id="KW-1015">Disulfide bond</keyword>
<feature type="disulfide bond" evidence="7">
    <location>
        <begin position="57"/>
        <end position="63"/>
    </location>
</feature>
<evidence type="ECO:0000256" key="3">
    <source>
        <dbReference type="ARBA" id="ARBA00022529"/>
    </source>
</evidence>
<dbReference type="EMBL" id="JALNTZ010000007">
    <property type="protein sequence ID" value="KAJ3646606.1"/>
    <property type="molecule type" value="Genomic_DNA"/>
</dbReference>
<dbReference type="CDD" id="cd16890">
    <property type="entry name" value="lyz_i"/>
    <property type="match status" value="1"/>
</dbReference>
<evidence type="ECO:0000256" key="1">
    <source>
        <dbReference type="ARBA" id="ARBA00000632"/>
    </source>
</evidence>
<dbReference type="Gene3D" id="1.10.530.10">
    <property type="match status" value="1"/>
</dbReference>
<comment type="caution">
    <text evidence="9">The sequence shown here is derived from an EMBL/GenBank/DDBJ whole genome shotgun (WGS) entry which is preliminary data.</text>
</comment>
<sequence length="179" mass="20125">MVRLDSVLLTVLIVCSSGKQLRAPIVRFKALPPTSLYSQPLQFVPWIVSDQCLSCLCYTMSLCDISNNNCGDDDDGCGRFKITKDYWVDSGKHTIRNWLPQSDDSYVSCVSDFDCTIQSVQSYMVKFQQDCNGDGKIDCDDFVALHLFGPAGCRSNALTGVYRERYQSCIKQDLKLIET</sequence>
<evidence type="ECO:0000256" key="4">
    <source>
        <dbReference type="ARBA" id="ARBA00022638"/>
    </source>
</evidence>
<dbReference type="GO" id="GO:0042742">
    <property type="term" value="P:defense response to bacterium"/>
    <property type="evidence" value="ECO:0007669"/>
    <property type="project" value="UniProtKB-KW"/>
</dbReference>
<protein>
    <recommendedName>
        <fullName evidence="2">lysozyme</fullName>
        <ecNumber evidence="2">3.2.1.17</ecNumber>
    </recommendedName>
</protein>
<organism evidence="9 10">
    <name type="scientific">Zophobas morio</name>
    <dbReference type="NCBI Taxonomy" id="2755281"/>
    <lineage>
        <taxon>Eukaryota</taxon>
        <taxon>Metazoa</taxon>
        <taxon>Ecdysozoa</taxon>
        <taxon>Arthropoda</taxon>
        <taxon>Hexapoda</taxon>
        <taxon>Insecta</taxon>
        <taxon>Pterygota</taxon>
        <taxon>Neoptera</taxon>
        <taxon>Endopterygota</taxon>
        <taxon>Coleoptera</taxon>
        <taxon>Polyphaga</taxon>
        <taxon>Cucujiformia</taxon>
        <taxon>Tenebrionidae</taxon>
        <taxon>Zophobas</taxon>
    </lineage>
</organism>
<dbReference type="Pfam" id="PF05497">
    <property type="entry name" value="Destabilase"/>
    <property type="match status" value="1"/>
</dbReference>
<keyword evidence="3" id="KW-0929">Antimicrobial</keyword>
<feature type="signal peptide" evidence="8">
    <location>
        <begin position="1"/>
        <end position="18"/>
    </location>
</feature>
<dbReference type="PANTHER" id="PTHR11195">
    <property type="entry name" value="DESTABILASE-RELATED"/>
    <property type="match status" value="1"/>
</dbReference>
<evidence type="ECO:0000256" key="7">
    <source>
        <dbReference type="PIRSR" id="PIRSR608597-3"/>
    </source>
</evidence>
<keyword evidence="4" id="KW-0081">Bacteriolytic enzyme</keyword>
<dbReference type="PANTHER" id="PTHR11195:SF22">
    <property type="entry name" value="LYSOZYME"/>
    <property type="match status" value="1"/>
</dbReference>
<dbReference type="AlphaFoldDB" id="A0AA38HZR0"/>
<dbReference type="GO" id="GO:0031640">
    <property type="term" value="P:killing of cells of another organism"/>
    <property type="evidence" value="ECO:0007669"/>
    <property type="project" value="UniProtKB-KW"/>
</dbReference>
<gene>
    <name evidence="9" type="ORF">Zmor_024187</name>
</gene>
<keyword evidence="5" id="KW-0378">Hydrolase</keyword>
<evidence type="ECO:0000313" key="10">
    <source>
        <dbReference type="Proteomes" id="UP001168821"/>
    </source>
</evidence>
<keyword evidence="8" id="KW-0732">Signal</keyword>
<feature type="disulfide bond" evidence="7">
    <location>
        <begin position="109"/>
        <end position="115"/>
    </location>
</feature>
<dbReference type="EC" id="3.2.1.17" evidence="2"/>
<feature type="disulfide bond" evidence="7">
    <location>
        <begin position="52"/>
        <end position="139"/>
    </location>
</feature>
<dbReference type="PROSITE" id="PS00018">
    <property type="entry name" value="EF_HAND_1"/>
    <property type="match status" value="1"/>
</dbReference>
<keyword evidence="6" id="KW-0326">Glycosidase</keyword>
<evidence type="ECO:0000256" key="8">
    <source>
        <dbReference type="SAM" id="SignalP"/>
    </source>
</evidence>
<keyword evidence="10" id="KW-1185">Reference proteome</keyword>
<dbReference type="InterPro" id="IPR008597">
    <property type="entry name" value="Invert_lysozyme"/>
</dbReference>
<evidence type="ECO:0000313" key="9">
    <source>
        <dbReference type="EMBL" id="KAJ3646606.1"/>
    </source>
</evidence>
<evidence type="ECO:0000256" key="5">
    <source>
        <dbReference type="ARBA" id="ARBA00022801"/>
    </source>
</evidence>
<accession>A0AA38HZR0</accession>
<reference evidence="9" key="1">
    <citation type="journal article" date="2023" name="G3 (Bethesda)">
        <title>Whole genome assemblies of Zophobas morio and Tenebrio molitor.</title>
        <authorList>
            <person name="Kaur S."/>
            <person name="Stinson S.A."/>
            <person name="diCenzo G.C."/>
        </authorList>
    </citation>
    <scope>NUCLEOTIDE SEQUENCE</scope>
    <source>
        <strain evidence="9">QUZm001</strain>
    </source>
</reference>
<evidence type="ECO:0000256" key="2">
    <source>
        <dbReference type="ARBA" id="ARBA00012732"/>
    </source>
</evidence>
<name>A0AA38HZR0_9CUCU</name>
<dbReference type="InterPro" id="IPR018247">
    <property type="entry name" value="EF_Hand_1_Ca_BS"/>
</dbReference>
<evidence type="ECO:0000256" key="6">
    <source>
        <dbReference type="ARBA" id="ARBA00023295"/>
    </source>
</evidence>
<dbReference type="GO" id="GO:0003796">
    <property type="term" value="F:lysozyme activity"/>
    <property type="evidence" value="ECO:0007669"/>
    <property type="project" value="UniProtKB-EC"/>
</dbReference>
<dbReference type="Proteomes" id="UP001168821">
    <property type="component" value="Unassembled WGS sequence"/>
</dbReference>
<feature type="chain" id="PRO_5041256590" description="lysozyme" evidence="8">
    <location>
        <begin position="19"/>
        <end position="179"/>
    </location>
</feature>
<dbReference type="PROSITE" id="PS51909">
    <property type="entry name" value="LYSOZYME_I"/>
    <property type="match status" value="1"/>
</dbReference>
<comment type="catalytic activity">
    <reaction evidence="1">
        <text>Hydrolysis of (1-&gt;4)-beta-linkages between N-acetylmuramic acid and N-acetyl-D-glucosamine residues in a peptidoglycan and between N-acetyl-D-glucosamine residues in chitodextrins.</text>
        <dbReference type="EC" id="3.2.1.17"/>
    </reaction>
</comment>